<name>A0A5C6FA11_9BACT</name>
<sequence length="155" mass="17675">MNHTIPNSLRFAVLHHRIGSAFQRIPYDHFDWMFEDGDSLTTWSSPVIADWSSDFGVTCDQLPPHRKEYIDYEGPISNDRGEVSRVLGGTYLAIDRSADRFAARLIVDPKRSVHPLAMTDGEVIFQRMVDESGRDDVLKLAGWSMVCLRGRYDTN</sequence>
<dbReference type="RefSeq" id="WP_146458390.1">
    <property type="nucleotide sequence ID" value="NZ_SJPW01000003.1"/>
</dbReference>
<evidence type="ECO:0000313" key="1">
    <source>
        <dbReference type="EMBL" id="TWU57016.1"/>
    </source>
</evidence>
<evidence type="ECO:0008006" key="3">
    <source>
        <dbReference type="Google" id="ProtNLM"/>
    </source>
</evidence>
<protein>
    <recommendedName>
        <fullName evidence="3">DNA ligase D 3'-phosphoesterase domain-containing protein</fullName>
    </recommendedName>
</protein>
<reference evidence="1 2" key="1">
    <citation type="submission" date="2019-02" db="EMBL/GenBank/DDBJ databases">
        <title>Deep-cultivation of Planctomycetes and their phenomic and genomic characterization uncovers novel biology.</title>
        <authorList>
            <person name="Wiegand S."/>
            <person name="Jogler M."/>
            <person name="Boedeker C."/>
            <person name="Pinto D."/>
            <person name="Vollmers J."/>
            <person name="Rivas-Marin E."/>
            <person name="Kohn T."/>
            <person name="Peeters S.H."/>
            <person name="Heuer A."/>
            <person name="Rast P."/>
            <person name="Oberbeckmann S."/>
            <person name="Bunk B."/>
            <person name="Jeske O."/>
            <person name="Meyerdierks A."/>
            <person name="Storesund J.E."/>
            <person name="Kallscheuer N."/>
            <person name="Luecker S."/>
            <person name="Lage O.M."/>
            <person name="Pohl T."/>
            <person name="Merkel B.J."/>
            <person name="Hornburger P."/>
            <person name="Mueller R.-W."/>
            <person name="Bruemmer F."/>
            <person name="Labrenz M."/>
            <person name="Spormann A.M."/>
            <person name="Op Den Camp H."/>
            <person name="Overmann J."/>
            <person name="Amann R."/>
            <person name="Jetten M.S.M."/>
            <person name="Mascher T."/>
            <person name="Medema M.H."/>
            <person name="Devos D.P."/>
            <person name="Kaster A.-K."/>
            <person name="Ovreas L."/>
            <person name="Rohde M."/>
            <person name="Galperin M.Y."/>
            <person name="Jogler C."/>
        </authorList>
    </citation>
    <scope>NUCLEOTIDE SEQUENCE [LARGE SCALE GENOMIC DNA]</scope>
    <source>
        <strain evidence="1 2">Poly51</strain>
    </source>
</reference>
<evidence type="ECO:0000313" key="2">
    <source>
        <dbReference type="Proteomes" id="UP000318288"/>
    </source>
</evidence>
<dbReference type="EMBL" id="SJPW01000003">
    <property type="protein sequence ID" value="TWU57016.1"/>
    <property type="molecule type" value="Genomic_DNA"/>
</dbReference>
<keyword evidence="2" id="KW-1185">Reference proteome</keyword>
<dbReference type="Proteomes" id="UP000318288">
    <property type="component" value="Unassembled WGS sequence"/>
</dbReference>
<dbReference type="AlphaFoldDB" id="A0A5C6FA11"/>
<accession>A0A5C6FA11</accession>
<proteinExistence type="predicted"/>
<dbReference type="OrthoDB" id="288736at2"/>
<organism evidence="1 2">
    <name type="scientific">Rubripirellula tenax</name>
    <dbReference type="NCBI Taxonomy" id="2528015"/>
    <lineage>
        <taxon>Bacteria</taxon>
        <taxon>Pseudomonadati</taxon>
        <taxon>Planctomycetota</taxon>
        <taxon>Planctomycetia</taxon>
        <taxon>Pirellulales</taxon>
        <taxon>Pirellulaceae</taxon>
        <taxon>Rubripirellula</taxon>
    </lineage>
</organism>
<gene>
    <name evidence="1" type="ORF">Poly51_29370</name>
</gene>
<comment type="caution">
    <text evidence="1">The sequence shown here is derived from an EMBL/GenBank/DDBJ whole genome shotgun (WGS) entry which is preliminary data.</text>
</comment>